<gene>
    <name evidence="2" type="ORF">MW871_03940</name>
</gene>
<sequence length="221" mass="26061">MIKNLILIAISLTVLYFSIEDHGYMFISVPTFMMLSYYFCDLSLKIIYKYTITPKKDINIQSILFIGLVPIIFSFRDYDFTIEGYFLFWKLAFISILFSLITILTLSQFYNFKNDKKLENIIAINICFSLLIPAIGVMINKNISYEKERKQLIEIYSKDIRNDKYGKSYYINFKTNYNTDESVDISKDFYNSITQNQIVLITLSKGILGYDYIKKIEKARE</sequence>
<evidence type="ECO:0000313" key="2">
    <source>
        <dbReference type="EMBL" id="MCK8141036.1"/>
    </source>
</evidence>
<dbReference type="Proteomes" id="UP001139260">
    <property type="component" value="Unassembled WGS sequence"/>
</dbReference>
<evidence type="ECO:0000313" key="3">
    <source>
        <dbReference type="Proteomes" id="UP001139260"/>
    </source>
</evidence>
<comment type="caution">
    <text evidence="2">The sequence shown here is derived from an EMBL/GenBank/DDBJ whole genome shotgun (WGS) entry which is preliminary data.</text>
</comment>
<protein>
    <submittedName>
        <fullName evidence="2">Uncharacterized protein</fullName>
    </submittedName>
</protein>
<dbReference type="EMBL" id="JALNUB010000002">
    <property type="protein sequence ID" value="MCK8141036.1"/>
    <property type="molecule type" value="Genomic_DNA"/>
</dbReference>
<keyword evidence="1" id="KW-1133">Transmembrane helix</keyword>
<organism evidence="2 3">
    <name type="scientific">Flavobacterium pygoscelis</name>
    <dbReference type="NCBI Taxonomy" id="2893176"/>
    <lineage>
        <taxon>Bacteria</taxon>
        <taxon>Pseudomonadati</taxon>
        <taxon>Bacteroidota</taxon>
        <taxon>Flavobacteriia</taxon>
        <taxon>Flavobacteriales</taxon>
        <taxon>Flavobacteriaceae</taxon>
        <taxon>Flavobacterium</taxon>
    </lineage>
</organism>
<proteinExistence type="predicted"/>
<feature type="transmembrane region" description="Helical" evidence="1">
    <location>
        <begin position="118"/>
        <end position="139"/>
    </location>
</feature>
<reference evidence="2" key="1">
    <citation type="submission" date="2022-04" db="EMBL/GenBank/DDBJ databases">
        <title>Flavobacterium pygoscelis sp. nov. isolated from Chinstrap chick (Pygoscelis antarcticus).</title>
        <authorList>
            <person name="Irgang R."/>
            <person name="Poblete-Morales M."/>
            <person name="Avendano-Herrera R."/>
        </authorList>
    </citation>
    <scope>NUCLEOTIDE SEQUENCE</scope>
    <source>
        <strain evidence="2">I-SCBP12n</strain>
    </source>
</reference>
<accession>A0A9X1XR56</accession>
<dbReference type="RefSeq" id="WP_248427634.1">
    <property type="nucleotide sequence ID" value="NZ_JALNUB010000002.1"/>
</dbReference>
<evidence type="ECO:0000256" key="1">
    <source>
        <dbReference type="SAM" id="Phobius"/>
    </source>
</evidence>
<feature type="transmembrane region" description="Helical" evidence="1">
    <location>
        <begin position="87"/>
        <end position="106"/>
    </location>
</feature>
<keyword evidence="3" id="KW-1185">Reference proteome</keyword>
<keyword evidence="1" id="KW-0812">Transmembrane</keyword>
<feature type="transmembrane region" description="Helical" evidence="1">
    <location>
        <begin position="58"/>
        <end position="75"/>
    </location>
</feature>
<dbReference type="AlphaFoldDB" id="A0A9X1XR56"/>
<name>A0A9X1XR56_9FLAO</name>
<keyword evidence="1" id="KW-0472">Membrane</keyword>